<feature type="domain" description="CBS" evidence="19">
    <location>
        <begin position="252"/>
        <end position="311"/>
    </location>
</feature>
<dbReference type="EMBL" id="CP016279">
    <property type="protein sequence ID" value="ANP51656.1"/>
    <property type="molecule type" value="Genomic_DNA"/>
</dbReference>
<dbReference type="Pfam" id="PF02163">
    <property type="entry name" value="Peptidase_M50"/>
    <property type="match status" value="2"/>
</dbReference>
<evidence type="ECO:0000256" key="8">
    <source>
        <dbReference type="ARBA" id="ARBA00022801"/>
    </source>
</evidence>
<keyword evidence="6 14" id="KW-0479">Metal-binding</keyword>
<sequence length="394" mass="40874">MNETLSLGRIAGVRVGLHWSVLVIVALVTVTLARGRFPEAHPGHSALVYWALALLTAVVFLGSLLAHELAHAVVARRNGVQVDGITLWMLGGAARLHDEAPTPAAELHIAAVGPLTSLVAGGVLTGLAAGLDALHASGLVVEAVAWLAAINVVLAVFNTLPAAPLDGGRLLRAYLWHRTGDRLRATRGASAAGRALGWLMVVTGFVALLHGRGLSGLWPALLGWFLIAAATAEARQAEMRGLLGGVPVSLVMTPDPVTVPDTATLADFLAEGPFGRYRHTAFPVLTADGSVTGVITLRRIDATPAQDRAATAVHEVMSPLGDIVTAAPEDPVLGLLPELQVSPLRRALVLDGGRLVGILTLADITRALAWPAASTAPGSAGKHRDRPGQPKETS</sequence>
<keyword evidence="8 14" id="KW-0378">Hydrolase</keyword>
<feature type="transmembrane region" description="Helical" evidence="14">
    <location>
        <begin position="16"/>
        <end position="35"/>
    </location>
</feature>
<feature type="transmembrane region" description="Helical" evidence="14">
    <location>
        <begin position="109"/>
        <end position="131"/>
    </location>
</feature>
<feature type="region of interest" description="Disordered" evidence="18">
    <location>
        <begin position="373"/>
        <end position="394"/>
    </location>
</feature>
<organism evidence="20 22">
    <name type="scientific">Streptomyces griseochromogenes</name>
    <dbReference type="NCBI Taxonomy" id="68214"/>
    <lineage>
        <taxon>Bacteria</taxon>
        <taxon>Bacillati</taxon>
        <taxon>Actinomycetota</taxon>
        <taxon>Actinomycetes</taxon>
        <taxon>Kitasatosporales</taxon>
        <taxon>Streptomycetaceae</taxon>
        <taxon>Streptomyces</taxon>
    </lineage>
</organism>
<dbReference type="Proteomes" id="UP000092659">
    <property type="component" value="Chromosome"/>
</dbReference>
<evidence type="ECO:0000313" key="23">
    <source>
        <dbReference type="Proteomes" id="UP001519309"/>
    </source>
</evidence>
<dbReference type="InterPro" id="IPR000644">
    <property type="entry name" value="CBS_dom"/>
</dbReference>
<reference evidence="20 22" key="1">
    <citation type="submission" date="2016-06" db="EMBL/GenBank/DDBJ databases">
        <title>Complete genome sequence of Streptomyces griseochromogenes ATCC 14511, the Blasticidin S producer.</title>
        <authorList>
            <person name="Wu L."/>
        </authorList>
    </citation>
    <scope>NUCLEOTIDE SEQUENCE [LARGE SCALE GENOMIC DNA]</scope>
    <source>
        <strain evidence="20 22">ATCC 14511</strain>
    </source>
</reference>
<evidence type="ECO:0000256" key="9">
    <source>
        <dbReference type="ARBA" id="ARBA00022833"/>
    </source>
</evidence>
<evidence type="ECO:0000256" key="12">
    <source>
        <dbReference type="ARBA" id="ARBA00023122"/>
    </source>
</evidence>
<keyword evidence="23" id="KW-1185">Reference proteome</keyword>
<dbReference type="InterPro" id="IPR046342">
    <property type="entry name" value="CBS_dom_sf"/>
</dbReference>
<evidence type="ECO:0000256" key="3">
    <source>
        <dbReference type="ARBA" id="ARBA00022475"/>
    </source>
</evidence>
<dbReference type="Pfam" id="PF00571">
    <property type="entry name" value="CBS"/>
    <property type="match status" value="2"/>
</dbReference>
<evidence type="ECO:0000256" key="5">
    <source>
        <dbReference type="ARBA" id="ARBA00022692"/>
    </source>
</evidence>
<keyword evidence="10 14" id="KW-1133">Transmembrane helix</keyword>
<evidence type="ECO:0000256" key="14">
    <source>
        <dbReference type="PIRNR" id="PIRNR006404"/>
    </source>
</evidence>
<dbReference type="PIRSF" id="PIRSF006404">
    <property type="entry name" value="UCP006404_Pept_M50_CBS"/>
    <property type="match status" value="1"/>
</dbReference>
<dbReference type="KEGG" id="sgs:AVL59_20480"/>
<dbReference type="InterPro" id="IPR016483">
    <property type="entry name" value="UCP006404_Pept_M50_CBS"/>
</dbReference>
<evidence type="ECO:0000256" key="1">
    <source>
        <dbReference type="ARBA" id="ARBA00004651"/>
    </source>
</evidence>
<feature type="domain" description="CBS" evidence="19">
    <location>
        <begin position="317"/>
        <end position="374"/>
    </location>
</feature>
<dbReference type="STRING" id="68214.AVL59_20480"/>
<keyword evidence="9 14" id="KW-0862">Zinc</keyword>
<dbReference type="GO" id="GO:0046872">
    <property type="term" value="F:metal ion binding"/>
    <property type="evidence" value="ECO:0007669"/>
    <property type="project" value="UniProtKB-UniRule"/>
</dbReference>
<evidence type="ECO:0000256" key="13">
    <source>
        <dbReference type="ARBA" id="ARBA00023136"/>
    </source>
</evidence>
<evidence type="ECO:0000256" key="16">
    <source>
        <dbReference type="PIRSR" id="PIRSR006404-2"/>
    </source>
</evidence>
<feature type="binding site" evidence="16">
    <location>
        <position position="67"/>
    </location>
    <ligand>
        <name>Zn(2+)</name>
        <dbReference type="ChEBI" id="CHEBI:29105"/>
        <note>catalytic</note>
    </ligand>
</feature>
<accession>A0A1B1AYK0</accession>
<keyword evidence="13 14" id="KW-0472">Membrane</keyword>
<evidence type="ECO:0000256" key="6">
    <source>
        <dbReference type="ARBA" id="ARBA00022723"/>
    </source>
</evidence>
<evidence type="ECO:0000256" key="18">
    <source>
        <dbReference type="SAM" id="MobiDB-lite"/>
    </source>
</evidence>
<dbReference type="AlphaFoldDB" id="A0A1B1AYK0"/>
<dbReference type="CDD" id="cd06164">
    <property type="entry name" value="S2P-M50_SpoIVFB_CBS"/>
    <property type="match status" value="1"/>
</dbReference>
<dbReference type="GO" id="GO:0005886">
    <property type="term" value="C:plasma membrane"/>
    <property type="evidence" value="ECO:0007669"/>
    <property type="project" value="UniProtKB-SubCell"/>
</dbReference>
<evidence type="ECO:0000313" key="21">
    <source>
        <dbReference type="EMBL" id="MBP2054232.1"/>
    </source>
</evidence>
<feature type="active site" evidence="15">
    <location>
        <position position="68"/>
    </location>
</feature>
<keyword evidence="3 14" id="KW-1003">Cell membrane</keyword>
<evidence type="ECO:0000259" key="19">
    <source>
        <dbReference type="PROSITE" id="PS51371"/>
    </source>
</evidence>
<dbReference type="InterPro" id="IPR008915">
    <property type="entry name" value="Peptidase_M50"/>
</dbReference>
<keyword evidence="7" id="KW-0677">Repeat</keyword>
<evidence type="ECO:0000256" key="17">
    <source>
        <dbReference type="PROSITE-ProRule" id="PRU00703"/>
    </source>
</evidence>
<evidence type="ECO:0000256" key="15">
    <source>
        <dbReference type="PIRSR" id="PIRSR006404-1"/>
    </source>
</evidence>
<dbReference type="SMART" id="SM00116">
    <property type="entry name" value="CBS"/>
    <property type="match status" value="2"/>
</dbReference>
<dbReference type="Proteomes" id="UP001519309">
    <property type="component" value="Unassembled WGS sequence"/>
</dbReference>
<keyword evidence="5 14" id="KW-0812">Transmembrane</keyword>
<feature type="transmembrane region" description="Helical" evidence="14">
    <location>
        <begin position="143"/>
        <end position="163"/>
    </location>
</feature>
<comment type="similarity">
    <text evidence="2 14">Belongs to the peptidase M50B family.</text>
</comment>
<dbReference type="EMBL" id="JAGGLP010000020">
    <property type="protein sequence ID" value="MBP2054232.1"/>
    <property type="molecule type" value="Genomic_DNA"/>
</dbReference>
<comment type="cofactor">
    <cofactor evidence="14 16">
        <name>Zn(2+)</name>
        <dbReference type="ChEBI" id="CHEBI:29105"/>
    </cofactor>
    <text evidence="14 16">Binds 1 zinc ion per subunit.</text>
</comment>
<feature type="transmembrane region" description="Helical" evidence="14">
    <location>
        <begin position="47"/>
        <end position="67"/>
    </location>
</feature>
<dbReference type="PANTHER" id="PTHR39188:SF3">
    <property type="entry name" value="STAGE IV SPORULATION PROTEIN FB"/>
    <property type="match status" value="1"/>
</dbReference>
<dbReference type="Gene3D" id="3.10.580.10">
    <property type="entry name" value="CBS-domain"/>
    <property type="match status" value="2"/>
</dbReference>
<feature type="binding site" evidence="16">
    <location>
        <position position="71"/>
    </location>
    <ligand>
        <name>Zn(2+)</name>
        <dbReference type="ChEBI" id="CHEBI:29105"/>
        <note>catalytic</note>
    </ligand>
</feature>
<dbReference type="GO" id="GO:0008237">
    <property type="term" value="F:metallopeptidase activity"/>
    <property type="evidence" value="ECO:0007669"/>
    <property type="project" value="UniProtKB-UniRule"/>
</dbReference>
<reference evidence="21 23" key="2">
    <citation type="submission" date="2021-03" db="EMBL/GenBank/DDBJ databases">
        <title>Genomic Encyclopedia of Type Strains, Phase IV (KMG-IV): sequencing the most valuable type-strain genomes for metagenomic binning, comparative biology and taxonomic classification.</title>
        <authorList>
            <person name="Goeker M."/>
        </authorList>
    </citation>
    <scope>NUCLEOTIDE SEQUENCE [LARGE SCALE GENOMIC DNA]</scope>
    <source>
        <strain evidence="21 23">DSM 40499</strain>
    </source>
</reference>
<name>A0A1B1AYK0_9ACTN</name>
<dbReference type="PROSITE" id="PS51371">
    <property type="entry name" value="CBS"/>
    <property type="match status" value="2"/>
</dbReference>
<keyword evidence="11 14" id="KW-0482">Metalloprotease</keyword>
<dbReference type="PANTHER" id="PTHR39188">
    <property type="entry name" value="MEMBRANE-ASSOCIATED ZINC METALLOPROTEASE M50B"/>
    <property type="match status" value="1"/>
</dbReference>
<evidence type="ECO:0000256" key="10">
    <source>
        <dbReference type="ARBA" id="ARBA00022989"/>
    </source>
</evidence>
<evidence type="ECO:0000313" key="20">
    <source>
        <dbReference type="EMBL" id="ANP51656.1"/>
    </source>
</evidence>
<protein>
    <recommendedName>
        <fullName evidence="14">Zinc metalloprotease</fullName>
    </recommendedName>
</protein>
<evidence type="ECO:0000256" key="11">
    <source>
        <dbReference type="ARBA" id="ARBA00023049"/>
    </source>
</evidence>
<gene>
    <name evidence="20" type="ORF">AVL59_20480</name>
    <name evidence="21" type="ORF">J2Z21_007235</name>
</gene>
<feature type="transmembrane region" description="Helical" evidence="14">
    <location>
        <begin position="216"/>
        <end position="234"/>
    </location>
</feature>
<keyword evidence="4 14" id="KW-0645">Protease</keyword>
<evidence type="ECO:0000256" key="4">
    <source>
        <dbReference type="ARBA" id="ARBA00022670"/>
    </source>
</evidence>
<dbReference type="RefSeq" id="WP_067306498.1">
    <property type="nucleotide sequence ID" value="NZ_CP016279.1"/>
</dbReference>
<feature type="binding site" evidence="16">
    <location>
        <position position="166"/>
    </location>
    <ligand>
        <name>Zn(2+)</name>
        <dbReference type="ChEBI" id="CHEBI:29105"/>
        <note>catalytic</note>
    </ligand>
</feature>
<evidence type="ECO:0000256" key="2">
    <source>
        <dbReference type="ARBA" id="ARBA00007931"/>
    </source>
</evidence>
<dbReference type="GO" id="GO:0006508">
    <property type="term" value="P:proteolysis"/>
    <property type="evidence" value="ECO:0007669"/>
    <property type="project" value="UniProtKB-KW"/>
</dbReference>
<proteinExistence type="inferred from homology"/>
<evidence type="ECO:0000256" key="7">
    <source>
        <dbReference type="ARBA" id="ARBA00022737"/>
    </source>
</evidence>
<dbReference type="SUPFAM" id="SSF54631">
    <property type="entry name" value="CBS-domain pair"/>
    <property type="match status" value="1"/>
</dbReference>
<evidence type="ECO:0000313" key="22">
    <source>
        <dbReference type="Proteomes" id="UP000092659"/>
    </source>
</evidence>
<comment type="subcellular location">
    <subcellularLocation>
        <location evidence="1 14">Cell membrane</location>
        <topology evidence="1 14">Multi-pass membrane protein</topology>
    </subcellularLocation>
</comment>
<keyword evidence="12 17" id="KW-0129">CBS domain</keyword>